<feature type="domain" description="Aromatic amino acid beta-eliminating lyase/threonine aldolase" evidence="5">
    <location>
        <begin position="9"/>
        <end position="296"/>
    </location>
</feature>
<comment type="cofactor">
    <cofactor evidence="1">
        <name>pyridoxal 5'-phosphate</name>
        <dbReference type="ChEBI" id="CHEBI:597326"/>
    </cofactor>
</comment>
<dbReference type="OrthoDB" id="10261951at2759"/>
<evidence type="ECO:0000256" key="3">
    <source>
        <dbReference type="ARBA" id="ARBA00022898"/>
    </source>
</evidence>
<dbReference type="GO" id="GO:0006567">
    <property type="term" value="P:L-threonine catabolic process"/>
    <property type="evidence" value="ECO:0007669"/>
    <property type="project" value="TreeGrafter"/>
</dbReference>
<dbReference type="EMBL" id="BGZK01000383">
    <property type="protein sequence ID" value="GBP40548.1"/>
    <property type="molecule type" value="Genomic_DNA"/>
</dbReference>
<gene>
    <name evidence="6" type="primary">THA2</name>
    <name evidence="6" type="ORF">EVAR_7547_1</name>
</gene>
<dbReference type="PANTHER" id="PTHR48097:SF9">
    <property type="entry name" value="L-THREONINE ALDOLASE"/>
    <property type="match status" value="1"/>
</dbReference>
<evidence type="ECO:0000256" key="1">
    <source>
        <dbReference type="ARBA" id="ARBA00001933"/>
    </source>
</evidence>
<evidence type="ECO:0000313" key="6">
    <source>
        <dbReference type="EMBL" id="GBP40548.1"/>
    </source>
</evidence>
<dbReference type="AlphaFoldDB" id="A0A4C1VN69"/>
<dbReference type="SUPFAM" id="SSF53383">
    <property type="entry name" value="PLP-dependent transferases"/>
    <property type="match status" value="1"/>
</dbReference>
<dbReference type="InterPro" id="IPR015421">
    <property type="entry name" value="PyrdxlP-dep_Trfase_major"/>
</dbReference>
<dbReference type="GO" id="GO:0005829">
    <property type="term" value="C:cytosol"/>
    <property type="evidence" value="ECO:0007669"/>
    <property type="project" value="TreeGrafter"/>
</dbReference>
<dbReference type="InterPro" id="IPR023603">
    <property type="entry name" value="Low_specificity_L-TA-like"/>
</dbReference>
<dbReference type="InterPro" id="IPR001597">
    <property type="entry name" value="ArAA_b-elim_lyase/Thr_aldolase"/>
</dbReference>
<comment type="similarity">
    <text evidence="2">Belongs to the threonine aldolase family.</text>
</comment>
<dbReference type="InterPro" id="IPR015422">
    <property type="entry name" value="PyrdxlP-dep_Trfase_small"/>
</dbReference>
<dbReference type="STRING" id="151549.A0A4C1VN69"/>
<name>A0A4C1VN69_EUMVA</name>
<dbReference type="NCBIfam" id="NF041359">
    <property type="entry name" value="GntG_guanitoxin"/>
    <property type="match status" value="1"/>
</dbReference>
<evidence type="ECO:0000256" key="4">
    <source>
        <dbReference type="ARBA" id="ARBA00023239"/>
    </source>
</evidence>
<accession>A0A4C1VN69</accession>
<evidence type="ECO:0000256" key="2">
    <source>
        <dbReference type="ARBA" id="ARBA00006966"/>
    </source>
</evidence>
<sequence length="382" mass="41493">MATTSQVVDLRSDTVTKPTESMKKAMITAAIGDDVYGEDPTTNVLQQKIAELLGKEAALFVPSGTMANLIAIMVHCNKRGAEMLCGDKSHIFKRESGGGSHLAGTLTTALKNLPDGTFDIKELENHVRGTDIHEPITMMLAVENTHNACGGRVIPLDWLDKVATICKKHGLLLHMDGSRLFNASEYLREEPARLVRDCDSVSVCFSKSLGAPVGSALAGTRRFIEQARRMRKMLGGGMRQSGVLAAAALVALEETVPSLYADHKRALYLAKAINDLKLSTFTINMESQQTNIVNVHIDPKCTVTSSKVVERLAVVTSLEITSGCKTDNNEDILSLLKASNAHSIQGWRWLSDGCLVAVWWLSGSSQAYMPLKNAINENVELT</sequence>
<evidence type="ECO:0000259" key="5">
    <source>
        <dbReference type="Pfam" id="PF01212"/>
    </source>
</evidence>
<dbReference type="PANTHER" id="PTHR48097">
    <property type="entry name" value="L-THREONINE ALDOLASE-RELATED"/>
    <property type="match status" value="1"/>
</dbReference>
<evidence type="ECO:0000313" key="7">
    <source>
        <dbReference type="Proteomes" id="UP000299102"/>
    </source>
</evidence>
<dbReference type="InterPro" id="IPR015424">
    <property type="entry name" value="PyrdxlP-dep_Trfase"/>
</dbReference>
<dbReference type="FunFam" id="3.40.640.10:FF:000030">
    <property type="entry name" value="Low-specificity L-threonine aldolase"/>
    <property type="match status" value="1"/>
</dbReference>
<reference evidence="6 7" key="1">
    <citation type="journal article" date="2019" name="Commun. Biol.">
        <title>The bagworm genome reveals a unique fibroin gene that provides high tensile strength.</title>
        <authorList>
            <person name="Kono N."/>
            <person name="Nakamura H."/>
            <person name="Ohtoshi R."/>
            <person name="Tomita M."/>
            <person name="Numata K."/>
            <person name="Arakawa K."/>
        </authorList>
    </citation>
    <scope>NUCLEOTIDE SEQUENCE [LARGE SCALE GENOMIC DNA]</scope>
</reference>
<dbReference type="Gene3D" id="3.90.1150.10">
    <property type="entry name" value="Aspartate Aminotransferase, domain 1"/>
    <property type="match status" value="1"/>
</dbReference>
<keyword evidence="3" id="KW-0663">Pyridoxal phosphate</keyword>
<dbReference type="Pfam" id="PF01212">
    <property type="entry name" value="Beta_elim_lyase"/>
    <property type="match status" value="1"/>
</dbReference>
<comment type="caution">
    <text evidence="6">The sequence shown here is derived from an EMBL/GenBank/DDBJ whole genome shotgun (WGS) entry which is preliminary data.</text>
</comment>
<keyword evidence="7" id="KW-1185">Reference proteome</keyword>
<proteinExistence type="inferred from homology"/>
<dbReference type="Proteomes" id="UP000299102">
    <property type="component" value="Unassembled WGS sequence"/>
</dbReference>
<keyword evidence="4" id="KW-0456">Lyase</keyword>
<dbReference type="GO" id="GO:0006545">
    <property type="term" value="P:glycine biosynthetic process"/>
    <property type="evidence" value="ECO:0007669"/>
    <property type="project" value="TreeGrafter"/>
</dbReference>
<protein>
    <submittedName>
        <fullName evidence="6">Probable low-specificity L-threonine aldolase 2</fullName>
    </submittedName>
</protein>
<dbReference type="Gene3D" id="3.40.640.10">
    <property type="entry name" value="Type I PLP-dependent aspartate aminotransferase-like (Major domain)"/>
    <property type="match status" value="1"/>
</dbReference>
<organism evidence="6 7">
    <name type="scientific">Eumeta variegata</name>
    <name type="common">Bagworm moth</name>
    <name type="synonym">Eumeta japonica</name>
    <dbReference type="NCBI Taxonomy" id="151549"/>
    <lineage>
        <taxon>Eukaryota</taxon>
        <taxon>Metazoa</taxon>
        <taxon>Ecdysozoa</taxon>
        <taxon>Arthropoda</taxon>
        <taxon>Hexapoda</taxon>
        <taxon>Insecta</taxon>
        <taxon>Pterygota</taxon>
        <taxon>Neoptera</taxon>
        <taxon>Endopterygota</taxon>
        <taxon>Lepidoptera</taxon>
        <taxon>Glossata</taxon>
        <taxon>Ditrysia</taxon>
        <taxon>Tineoidea</taxon>
        <taxon>Psychidae</taxon>
        <taxon>Oiketicinae</taxon>
        <taxon>Eumeta</taxon>
    </lineage>
</organism>
<dbReference type="GO" id="GO:0008732">
    <property type="term" value="F:L-allo-threonine aldolase activity"/>
    <property type="evidence" value="ECO:0007669"/>
    <property type="project" value="TreeGrafter"/>
</dbReference>